<dbReference type="AlphaFoldDB" id="A0A4W3J7Y8"/>
<reference evidence="7" key="4">
    <citation type="submission" date="2025-08" db="UniProtKB">
        <authorList>
            <consortium name="Ensembl"/>
        </authorList>
    </citation>
    <scope>IDENTIFICATION</scope>
</reference>
<evidence type="ECO:0000256" key="1">
    <source>
        <dbReference type="ARBA" id="ARBA00004141"/>
    </source>
</evidence>
<dbReference type="OMA" id="NIGCINS"/>
<dbReference type="STRING" id="7868.ENSCMIP00000028600"/>
<name>A0A4W3J7Y8_CALMI</name>
<keyword evidence="8" id="KW-1185">Reference proteome</keyword>
<evidence type="ECO:0000256" key="2">
    <source>
        <dbReference type="ARBA" id="ARBA00022692"/>
    </source>
</evidence>
<evidence type="ECO:0000259" key="6">
    <source>
        <dbReference type="PROSITE" id="PS50850"/>
    </source>
</evidence>
<dbReference type="PROSITE" id="PS50850">
    <property type="entry name" value="MFS"/>
    <property type="match status" value="1"/>
</dbReference>
<sequence>CAEGFPPIPPPHRRPPRIKETLQMTGNLITAVGVAVIGSLQFGYNTGVINAPQKVIENFLNDTWIYRYNEPISQGTLTSLWSLSVSIFSVGGMFGSFSVGLFVNRFGRKNSMLMNNLLAFIASALMGFSKLAGSYEMLIMGRFFIGIYSGLTTGFVPMYVGEISPTNLRGALGTLHQLGIVVGILIAQVRLRAHSPPRISRRSSSHRRDDAKSLRKAKQDFTERCSDCAHCGPGKSQREIVGMEYAHSSLSLSLSLEGHILFT</sequence>
<dbReference type="GO" id="GO:0016324">
    <property type="term" value="C:apical plasma membrane"/>
    <property type="evidence" value="ECO:0007669"/>
    <property type="project" value="TreeGrafter"/>
</dbReference>
<dbReference type="Proteomes" id="UP000314986">
    <property type="component" value="Unassembled WGS sequence"/>
</dbReference>
<feature type="transmembrane region" description="Helical" evidence="5">
    <location>
        <begin position="115"/>
        <end position="133"/>
    </location>
</feature>
<keyword evidence="4 5" id="KW-0472">Membrane</keyword>
<keyword evidence="2 5" id="KW-0812">Transmembrane</keyword>
<reference evidence="8" key="2">
    <citation type="journal article" date="2007" name="PLoS Biol.">
        <title>Survey sequencing and comparative analysis of the elephant shark (Callorhinchus milii) genome.</title>
        <authorList>
            <person name="Venkatesh B."/>
            <person name="Kirkness E.F."/>
            <person name="Loh Y.H."/>
            <person name="Halpern A.L."/>
            <person name="Lee A.P."/>
            <person name="Johnson J."/>
            <person name="Dandona N."/>
            <person name="Viswanathan L.D."/>
            <person name="Tay A."/>
            <person name="Venter J.C."/>
            <person name="Strausberg R.L."/>
            <person name="Brenner S."/>
        </authorList>
    </citation>
    <scope>NUCLEOTIDE SEQUENCE [LARGE SCALE GENOMIC DNA]</scope>
</reference>
<dbReference type="InterPro" id="IPR005828">
    <property type="entry name" value="MFS_sugar_transport-like"/>
</dbReference>
<evidence type="ECO:0000256" key="4">
    <source>
        <dbReference type="ARBA" id="ARBA00023136"/>
    </source>
</evidence>
<dbReference type="PROSITE" id="PS00217">
    <property type="entry name" value="SUGAR_TRANSPORT_2"/>
    <property type="match status" value="1"/>
</dbReference>
<dbReference type="InterPro" id="IPR036259">
    <property type="entry name" value="MFS_trans_sf"/>
</dbReference>
<evidence type="ECO:0000256" key="3">
    <source>
        <dbReference type="ARBA" id="ARBA00022989"/>
    </source>
</evidence>
<dbReference type="Ensembl" id="ENSCMIT00000029055.1">
    <property type="protein sequence ID" value="ENSCMIP00000028600.1"/>
    <property type="gene ID" value="ENSCMIG00000012413.1"/>
</dbReference>
<dbReference type="GO" id="GO:0046323">
    <property type="term" value="P:D-glucose import"/>
    <property type="evidence" value="ECO:0007669"/>
    <property type="project" value="TreeGrafter"/>
</dbReference>
<dbReference type="PRINTS" id="PR00171">
    <property type="entry name" value="SUGRTRNSPORT"/>
</dbReference>
<feature type="transmembrane region" description="Helical" evidence="5">
    <location>
        <begin position="80"/>
        <end position="103"/>
    </location>
</feature>
<organism evidence="7 8">
    <name type="scientific">Callorhinchus milii</name>
    <name type="common">Ghost shark</name>
    <dbReference type="NCBI Taxonomy" id="7868"/>
    <lineage>
        <taxon>Eukaryota</taxon>
        <taxon>Metazoa</taxon>
        <taxon>Chordata</taxon>
        <taxon>Craniata</taxon>
        <taxon>Vertebrata</taxon>
        <taxon>Chondrichthyes</taxon>
        <taxon>Holocephali</taxon>
        <taxon>Chimaeriformes</taxon>
        <taxon>Callorhinchidae</taxon>
        <taxon>Callorhinchus</taxon>
    </lineage>
</organism>
<protein>
    <recommendedName>
        <fullName evidence="6">Major facilitator superfamily (MFS) profile domain-containing protein</fullName>
    </recommendedName>
</protein>
<proteinExistence type="predicted"/>
<dbReference type="SUPFAM" id="SSF103473">
    <property type="entry name" value="MFS general substrate transporter"/>
    <property type="match status" value="1"/>
</dbReference>
<feature type="transmembrane region" description="Helical" evidence="5">
    <location>
        <begin position="139"/>
        <end position="160"/>
    </location>
</feature>
<dbReference type="InterPro" id="IPR045263">
    <property type="entry name" value="GLUT"/>
</dbReference>
<evidence type="ECO:0000313" key="8">
    <source>
        <dbReference type="Proteomes" id="UP000314986"/>
    </source>
</evidence>
<reference evidence="7" key="5">
    <citation type="submission" date="2025-09" db="UniProtKB">
        <authorList>
            <consortium name="Ensembl"/>
        </authorList>
    </citation>
    <scope>IDENTIFICATION</scope>
</reference>
<dbReference type="Gene3D" id="1.20.1250.20">
    <property type="entry name" value="MFS general substrate transporter like domains"/>
    <property type="match status" value="1"/>
</dbReference>
<keyword evidence="3 5" id="KW-1133">Transmembrane helix</keyword>
<reference evidence="8" key="3">
    <citation type="journal article" date="2014" name="Nature">
        <title>Elephant shark genome provides unique insights into gnathostome evolution.</title>
        <authorList>
            <consortium name="International Elephant Shark Genome Sequencing Consortium"/>
            <person name="Venkatesh B."/>
            <person name="Lee A.P."/>
            <person name="Ravi V."/>
            <person name="Maurya A.K."/>
            <person name="Lian M.M."/>
            <person name="Swann J.B."/>
            <person name="Ohta Y."/>
            <person name="Flajnik M.F."/>
            <person name="Sutoh Y."/>
            <person name="Kasahara M."/>
            <person name="Hoon S."/>
            <person name="Gangu V."/>
            <person name="Roy S.W."/>
            <person name="Irimia M."/>
            <person name="Korzh V."/>
            <person name="Kondrychyn I."/>
            <person name="Lim Z.W."/>
            <person name="Tay B.H."/>
            <person name="Tohari S."/>
            <person name="Kong K.W."/>
            <person name="Ho S."/>
            <person name="Lorente-Galdos B."/>
            <person name="Quilez J."/>
            <person name="Marques-Bonet T."/>
            <person name="Raney B.J."/>
            <person name="Ingham P.W."/>
            <person name="Tay A."/>
            <person name="Hillier L.W."/>
            <person name="Minx P."/>
            <person name="Boehm T."/>
            <person name="Wilson R.K."/>
            <person name="Brenner S."/>
            <person name="Warren W.C."/>
        </authorList>
    </citation>
    <scope>NUCLEOTIDE SEQUENCE [LARGE SCALE GENOMIC DNA]</scope>
</reference>
<dbReference type="Pfam" id="PF00083">
    <property type="entry name" value="Sugar_tr"/>
    <property type="match status" value="1"/>
</dbReference>
<feature type="transmembrane region" description="Helical" evidence="5">
    <location>
        <begin position="24"/>
        <end position="44"/>
    </location>
</feature>
<reference evidence="8" key="1">
    <citation type="journal article" date="2006" name="Science">
        <title>Ancient noncoding elements conserved in the human genome.</title>
        <authorList>
            <person name="Venkatesh B."/>
            <person name="Kirkness E.F."/>
            <person name="Loh Y.H."/>
            <person name="Halpern A.L."/>
            <person name="Lee A.P."/>
            <person name="Johnson J."/>
            <person name="Dandona N."/>
            <person name="Viswanathan L.D."/>
            <person name="Tay A."/>
            <person name="Venter J.C."/>
            <person name="Strausberg R.L."/>
            <person name="Brenner S."/>
        </authorList>
    </citation>
    <scope>NUCLEOTIDE SEQUENCE [LARGE SCALE GENOMIC DNA]</scope>
</reference>
<dbReference type="GeneTree" id="ENSGT00940000156792"/>
<evidence type="ECO:0000313" key="7">
    <source>
        <dbReference type="Ensembl" id="ENSCMIP00000028600.1"/>
    </source>
</evidence>
<evidence type="ECO:0000256" key="5">
    <source>
        <dbReference type="SAM" id="Phobius"/>
    </source>
</evidence>
<dbReference type="GO" id="GO:0055056">
    <property type="term" value="F:D-glucose transmembrane transporter activity"/>
    <property type="evidence" value="ECO:0007669"/>
    <property type="project" value="TreeGrafter"/>
</dbReference>
<comment type="subcellular location">
    <subcellularLocation>
        <location evidence="1">Membrane</location>
        <topology evidence="1">Multi-pass membrane protein</topology>
    </subcellularLocation>
</comment>
<dbReference type="GO" id="GO:0070837">
    <property type="term" value="P:dehydroascorbic acid transport"/>
    <property type="evidence" value="ECO:0007669"/>
    <property type="project" value="TreeGrafter"/>
</dbReference>
<dbReference type="InParanoid" id="A0A4W3J7Y8"/>
<dbReference type="InterPro" id="IPR005829">
    <property type="entry name" value="Sugar_transporter_CS"/>
</dbReference>
<dbReference type="GO" id="GO:0016323">
    <property type="term" value="C:basolateral plasma membrane"/>
    <property type="evidence" value="ECO:0007669"/>
    <property type="project" value="TreeGrafter"/>
</dbReference>
<feature type="domain" description="Major facilitator superfamily (MFS) profile" evidence="6">
    <location>
        <begin position="31"/>
        <end position="263"/>
    </location>
</feature>
<dbReference type="PANTHER" id="PTHR23503:SF51">
    <property type="entry name" value="SOLUTE CARRIER FAMILY 2, FACILITATED GLUCOSE TRANSPORTER MEMBER 1"/>
    <property type="match status" value="1"/>
</dbReference>
<feature type="transmembrane region" description="Helical" evidence="5">
    <location>
        <begin position="172"/>
        <end position="191"/>
    </location>
</feature>
<accession>A0A4W3J7Y8</accession>
<dbReference type="InterPro" id="IPR020846">
    <property type="entry name" value="MFS_dom"/>
</dbReference>
<dbReference type="PANTHER" id="PTHR23503">
    <property type="entry name" value="SOLUTE CARRIER FAMILY 2"/>
    <property type="match status" value="1"/>
</dbReference>
<dbReference type="InterPro" id="IPR003663">
    <property type="entry name" value="Sugar/inositol_transpt"/>
</dbReference>
<dbReference type="GO" id="GO:0032868">
    <property type="term" value="P:response to insulin"/>
    <property type="evidence" value="ECO:0007669"/>
    <property type="project" value="TreeGrafter"/>
</dbReference>